<feature type="transmembrane region" description="Helical" evidence="5">
    <location>
        <begin position="184"/>
        <end position="202"/>
    </location>
</feature>
<keyword evidence="3 5" id="KW-1133">Transmembrane helix</keyword>
<evidence type="ECO:0000256" key="3">
    <source>
        <dbReference type="ARBA" id="ARBA00022989"/>
    </source>
</evidence>
<accession>A0A8A1LDQ8</accession>
<reference evidence="7" key="1">
    <citation type="submission" date="2021-01" db="EMBL/GenBank/DDBJ databases">
        <title>Chromosome-level genome assembly of a human fungal pathogen reveals clustering of transcriptionally co-regulated genes.</title>
        <authorList>
            <person name="Voorhies M."/>
            <person name="Cohen S."/>
            <person name="Shea T.P."/>
            <person name="Petrus S."/>
            <person name="Munoz J.F."/>
            <person name="Poplawski S."/>
            <person name="Goldman W.E."/>
            <person name="Michael T."/>
            <person name="Cuomo C.A."/>
            <person name="Sil A."/>
            <person name="Beyhan S."/>
        </authorList>
    </citation>
    <scope>NUCLEOTIDE SEQUENCE</scope>
    <source>
        <strain evidence="7">H88</strain>
    </source>
</reference>
<evidence type="ECO:0000259" key="6">
    <source>
        <dbReference type="PROSITE" id="PS50850"/>
    </source>
</evidence>
<feature type="domain" description="Major facilitator superfamily (MFS) profile" evidence="6">
    <location>
        <begin position="51"/>
        <end position="467"/>
    </location>
</feature>
<comment type="subcellular location">
    <subcellularLocation>
        <location evidence="1">Membrane</location>
        <topology evidence="1">Multi-pass membrane protein</topology>
    </subcellularLocation>
</comment>
<proteinExistence type="predicted"/>
<feature type="transmembrane region" description="Helical" evidence="5">
    <location>
        <begin position="49"/>
        <end position="69"/>
    </location>
</feature>
<feature type="transmembrane region" description="Helical" evidence="5">
    <location>
        <begin position="89"/>
        <end position="109"/>
    </location>
</feature>
<feature type="transmembrane region" description="Helical" evidence="5">
    <location>
        <begin position="116"/>
        <end position="136"/>
    </location>
</feature>
<feature type="transmembrane region" description="Helical" evidence="5">
    <location>
        <begin position="399"/>
        <end position="423"/>
    </location>
</feature>
<feature type="transmembrane region" description="Helical" evidence="5">
    <location>
        <begin position="275"/>
        <end position="295"/>
    </location>
</feature>
<dbReference type="InterPro" id="IPR005828">
    <property type="entry name" value="MFS_sugar_transport-like"/>
</dbReference>
<keyword evidence="7" id="KW-0762">Sugar transport</keyword>
<evidence type="ECO:0000256" key="2">
    <source>
        <dbReference type="ARBA" id="ARBA00022692"/>
    </source>
</evidence>
<keyword evidence="4 5" id="KW-0472">Membrane</keyword>
<sequence>MRNHMASGWFYSPAQIKRYCASRISSLKPPETKLRNPYHIIRELNRQQWLFFSAGFFSWTWAGVDFFVVSLCVTEIAQAFQVNDSDVSWAITVTLMLRPAGAFISGVCADRYGRKWPTIVNLVLFVVLELAGGFAINMRQFLAIRALYGIAMGGIFGSAAATALEDLPYEARGIMSGLFQQGYALGYLISATLYSAFVPTTPHGWRSLFWASAGPPVVLIIFRWYLAETNHFIAMKAEQEAMASAESSTEEFNKGSHSGLRTFFGDGTRAFQENWVLFLYMILITSAFNFCSHGSQDLYPTFLKEQVGTSPAATTTITVVGQIGSIIGGATMGYLSTPYGRRLVMIISCICGGVLVPAYVYTRSNALIISAFLEQFFVGGVWGPIPIHLSELTPPALRGLMVGFTYQLGNMVSSASATIQSVLGEKFPLPDSETGEKRFDYGKVFVIFMAVTWAYMCLGMLLGPEISQEERDDEAQAAMQLYQLQRQGLNPEEVGQVRARLRKAEEGHSQGVKSGEIGKTGYTTTKQVAGSITEKV</sequence>
<name>A0A8A1LDQ8_AJEC8</name>
<dbReference type="Pfam" id="PF00083">
    <property type="entry name" value="Sugar_tr"/>
    <property type="match status" value="1"/>
</dbReference>
<dbReference type="InterPro" id="IPR020846">
    <property type="entry name" value="MFS_dom"/>
</dbReference>
<feature type="transmembrane region" description="Helical" evidence="5">
    <location>
        <begin position="142"/>
        <end position="164"/>
    </location>
</feature>
<feature type="transmembrane region" description="Helical" evidence="5">
    <location>
        <begin position="315"/>
        <end position="336"/>
    </location>
</feature>
<organism evidence="7 8">
    <name type="scientific">Ajellomyces capsulatus (strain H88)</name>
    <name type="common">Darling's disease fungus</name>
    <name type="synonym">Histoplasma capsulatum</name>
    <dbReference type="NCBI Taxonomy" id="544711"/>
    <lineage>
        <taxon>Eukaryota</taxon>
        <taxon>Fungi</taxon>
        <taxon>Dikarya</taxon>
        <taxon>Ascomycota</taxon>
        <taxon>Pezizomycotina</taxon>
        <taxon>Eurotiomycetes</taxon>
        <taxon>Eurotiomycetidae</taxon>
        <taxon>Onygenales</taxon>
        <taxon>Ajellomycetaceae</taxon>
        <taxon>Histoplasma</taxon>
    </lineage>
</organism>
<evidence type="ECO:0000313" key="8">
    <source>
        <dbReference type="Proteomes" id="UP000663419"/>
    </source>
</evidence>
<dbReference type="PROSITE" id="PS50850">
    <property type="entry name" value="MFS"/>
    <property type="match status" value="1"/>
</dbReference>
<dbReference type="SUPFAM" id="SSF103473">
    <property type="entry name" value="MFS general substrate transporter"/>
    <property type="match status" value="1"/>
</dbReference>
<dbReference type="InterPro" id="IPR036259">
    <property type="entry name" value="MFS_trans_sf"/>
</dbReference>
<dbReference type="GO" id="GO:0005886">
    <property type="term" value="C:plasma membrane"/>
    <property type="evidence" value="ECO:0007669"/>
    <property type="project" value="TreeGrafter"/>
</dbReference>
<feature type="transmembrane region" description="Helical" evidence="5">
    <location>
        <begin position="443"/>
        <end position="462"/>
    </location>
</feature>
<evidence type="ECO:0000256" key="1">
    <source>
        <dbReference type="ARBA" id="ARBA00004141"/>
    </source>
</evidence>
<dbReference type="CDD" id="cd17316">
    <property type="entry name" value="MFS_SV2_like"/>
    <property type="match status" value="1"/>
</dbReference>
<feature type="transmembrane region" description="Helical" evidence="5">
    <location>
        <begin position="343"/>
        <end position="361"/>
    </location>
</feature>
<evidence type="ECO:0000256" key="4">
    <source>
        <dbReference type="ARBA" id="ARBA00023136"/>
    </source>
</evidence>
<dbReference type="EMBL" id="CP069103">
    <property type="protein sequence ID" value="QSS52199.1"/>
    <property type="molecule type" value="Genomic_DNA"/>
</dbReference>
<keyword evidence="2 5" id="KW-0812">Transmembrane</keyword>
<evidence type="ECO:0000313" key="7">
    <source>
        <dbReference type="EMBL" id="QSS52199.1"/>
    </source>
</evidence>
<dbReference type="AlphaFoldDB" id="A0A8A1LDQ8"/>
<dbReference type="PANTHER" id="PTHR23508:SF10">
    <property type="entry name" value="CARBOXYLIC ACID TRANSPORTER PROTEIN HOMOLOG"/>
    <property type="match status" value="1"/>
</dbReference>
<feature type="transmembrane region" description="Helical" evidence="5">
    <location>
        <begin position="367"/>
        <end position="387"/>
    </location>
</feature>
<gene>
    <name evidence="7" type="ORF">I7I53_07749</name>
</gene>
<dbReference type="PANTHER" id="PTHR23508">
    <property type="entry name" value="CARBOXYLIC ACID TRANSPORTER PROTEIN HOMOLOG"/>
    <property type="match status" value="1"/>
</dbReference>
<feature type="transmembrane region" description="Helical" evidence="5">
    <location>
        <begin position="208"/>
        <end position="226"/>
    </location>
</feature>
<dbReference type="GO" id="GO:0035879">
    <property type="term" value="P:plasma membrane lactate transport"/>
    <property type="evidence" value="ECO:0007669"/>
    <property type="project" value="TreeGrafter"/>
</dbReference>
<keyword evidence="7" id="KW-0813">Transport</keyword>
<protein>
    <submittedName>
        <fullName evidence="7">Sugar transporter</fullName>
    </submittedName>
</protein>
<dbReference type="VEuPathDB" id="FungiDB:I7I53_07749"/>
<dbReference type="Proteomes" id="UP000663419">
    <property type="component" value="Chromosome 2"/>
</dbReference>
<evidence type="ECO:0000256" key="5">
    <source>
        <dbReference type="SAM" id="Phobius"/>
    </source>
</evidence>
<dbReference type="GO" id="GO:0015355">
    <property type="term" value="F:secondary active monocarboxylate transmembrane transporter activity"/>
    <property type="evidence" value="ECO:0007669"/>
    <property type="project" value="TreeGrafter"/>
</dbReference>
<dbReference type="Gene3D" id="1.20.1250.20">
    <property type="entry name" value="MFS general substrate transporter like domains"/>
    <property type="match status" value="2"/>
</dbReference>